<sequence length="162" mass="18687">MPQNSYEFLPAGNDHNSYFFVTNHDIAYQVKFVPSDYLFVSHAELPIQAFEMSISVAENGIGGRLPADPLISSTIATIFFDFFRTREQVVVYVCDTSDKRQSARARKFDSWFYAYSRPNLAKLNKIIPDGDKFTFISMIFHDQHPHRNQVAEAFFELGEENK</sequence>
<dbReference type="Pfam" id="PF19666">
    <property type="entry name" value="DUF6169"/>
    <property type="match status" value="1"/>
</dbReference>
<organism evidence="1 2">
    <name type="scientific">Larkinella rosea</name>
    <dbReference type="NCBI Taxonomy" id="2025312"/>
    <lineage>
        <taxon>Bacteria</taxon>
        <taxon>Pseudomonadati</taxon>
        <taxon>Bacteroidota</taxon>
        <taxon>Cytophagia</taxon>
        <taxon>Cytophagales</taxon>
        <taxon>Spirosomataceae</taxon>
        <taxon>Larkinella</taxon>
    </lineage>
</organism>
<dbReference type="EMBL" id="RQJO01000007">
    <property type="protein sequence ID" value="RRB06666.1"/>
    <property type="molecule type" value="Genomic_DNA"/>
</dbReference>
<dbReference type="Proteomes" id="UP000271925">
    <property type="component" value="Unassembled WGS sequence"/>
</dbReference>
<accession>A0A3P1C0L3</accession>
<gene>
    <name evidence="1" type="ORF">EHT25_02405</name>
</gene>
<name>A0A3P1C0L3_9BACT</name>
<evidence type="ECO:0000313" key="2">
    <source>
        <dbReference type="Proteomes" id="UP000271925"/>
    </source>
</evidence>
<comment type="caution">
    <text evidence="1">The sequence shown here is derived from an EMBL/GenBank/DDBJ whole genome shotgun (WGS) entry which is preliminary data.</text>
</comment>
<dbReference type="RefSeq" id="WP_124870086.1">
    <property type="nucleotide sequence ID" value="NZ_RQJO01000007.1"/>
</dbReference>
<protein>
    <submittedName>
        <fullName evidence="1">Uncharacterized protein</fullName>
    </submittedName>
</protein>
<proteinExistence type="predicted"/>
<evidence type="ECO:0000313" key="1">
    <source>
        <dbReference type="EMBL" id="RRB06666.1"/>
    </source>
</evidence>
<dbReference type="OrthoDB" id="955741at2"/>
<reference evidence="1 2" key="1">
    <citation type="submission" date="2018-11" db="EMBL/GenBank/DDBJ databases">
        <authorList>
            <person name="Zhou Z."/>
            <person name="Wang G."/>
        </authorList>
    </citation>
    <scope>NUCLEOTIDE SEQUENCE [LARGE SCALE GENOMIC DNA]</scope>
    <source>
        <strain evidence="1 2">KCTC52004</strain>
    </source>
</reference>
<dbReference type="AlphaFoldDB" id="A0A3P1C0L3"/>
<keyword evidence="2" id="KW-1185">Reference proteome</keyword>
<dbReference type="InterPro" id="IPR046167">
    <property type="entry name" value="DUF6169"/>
</dbReference>